<dbReference type="GO" id="GO:0005829">
    <property type="term" value="C:cytosol"/>
    <property type="evidence" value="ECO:0007669"/>
    <property type="project" value="TreeGrafter"/>
</dbReference>
<evidence type="ECO:0000256" key="4">
    <source>
        <dbReference type="ARBA" id="ARBA00023049"/>
    </source>
</evidence>
<feature type="domain" description="Metalloprotease TldD/E C-terminal" evidence="6">
    <location>
        <begin position="230"/>
        <end position="460"/>
    </location>
</feature>
<dbReference type="Proteomes" id="UP000446866">
    <property type="component" value="Unassembled WGS sequence"/>
</dbReference>
<dbReference type="InterPro" id="IPR002510">
    <property type="entry name" value="Metalloprtase-TldD/E_N"/>
</dbReference>
<evidence type="ECO:0000256" key="2">
    <source>
        <dbReference type="ARBA" id="ARBA00022670"/>
    </source>
</evidence>
<proteinExistence type="inferred from homology"/>
<reference evidence="8 9" key="1">
    <citation type="submission" date="2018-08" db="EMBL/GenBank/DDBJ databases">
        <title>Murine metabolic-syndrome-specific gut microbial biobank.</title>
        <authorList>
            <person name="Liu C."/>
        </authorList>
    </citation>
    <scope>NUCLEOTIDE SEQUENCE [LARGE SCALE GENOMIC DNA]</scope>
    <source>
        <strain evidence="8 9">28</strain>
    </source>
</reference>
<evidence type="ECO:0000259" key="6">
    <source>
        <dbReference type="Pfam" id="PF19289"/>
    </source>
</evidence>
<dbReference type="GO" id="GO:0006508">
    <property type="term" value="P:proteolysis"/>
    <property type="evidence" value="ECO:0007669"/>
    <property type="project" value="UniProtKB-KW"/>
</dbReference>
<dbReference type="GO" id="GO:0008237">
    <property type="term" value="F:metallopeptidase activity"/>
    <property type="evidence" value="ECO:0007669"/>
    <property type="project" value="UniProtKB-KW"/>
</dbReference>
<evidence type="ECO:0000313" key="8">
    <source>
        <dbReference type="EMBL" id="NBH60274.1"/>
    </source>
</evidence>
<evidence type="ECO:0000256" key="3">
    <source>
        <dbReference type="ARBA" id="ARBA00022801"/>
    </source>
</evidence>
<comment type="caution">
    <text evidence="8">The sequence shown here is derived from an EMBL/GenBank/DDBJ whole genome shotgun (WGS) entry which is preliminary data.</text>
</comment>
<dbReference type="PANTHER" id="PTHR30624">
    <property type="entry name" value="UNCHARACTERIZED PROTEIN TLDD AND PMBA"/>
    <property type="match status" value="1"/>
</dbReference>
<keyword evidence="9" id="KW-1185">Reference proteome</keyword>
<dbReference type="Pfam" id="PF19289">
    <property type="entry name" value="PmbA_TldD_3rd"/>
    <property type="match status" value="1"/>
</dbReference>
<dbReference type="InterPro" id="IPR051463">
    <property type="entry name" value="Peptidase_U62_metallo"/>
</dbReference>
<evidence type="ECO:0000259" key="7">
    <source>
        <dbReference type="Pfam" id="PF19290"/>
    </source>
</evidence>
<evidence type="ECO:0000259" key="5">
    <source>
        <dbReference type="Pfam" id="PF01523"/>
    </source>
</evidence>
<dbReference type="Pfam" id="PF19290">
    <property type="entry name" value="PmbA_TldD_2nd"/>
    <property type="match status" value="1"/>
</dbReference>
<dbReference type="InterPro" id="IPR036059">
    <property type="entry name" value="TldD/PmbA_sf"/>
</dbReference>
<keyword evidence="4" id="KW-0482">Metalloprotease</keyword>
<organism evidence="8 9">
    <name type="scientific">Anaerotruncus colihominis</name>
    <dbReference type="NCBI Taxonomy" id="169435"/>
    <lineage>
        <taxon>Bacteria</taxon>
        <taxon>Bacillati</taxon>
        <taxon>Bacillota</taxon>
        <taxon>Clostridia</taxon>
        <taxon>Eubacteriales</taxon>
        <taxon>Oscillospiraceae</taxon>
        <taxon>Anaerotruncus</taxon>
    </lineage>
</organism>
<keyword evidence="2" id="KW-0645">Protease</keyword>
<dbReference type="Pfam" id="PF01523">
    <property type="entry name" value="PmbA_TldD_1st"/>
    <property type="match status" value="1"/>
</dbReference>
<dbReference type="InterPro" id="IPR045569">
    <property type="entry name" value="Metalloprtase-TldD/E_C"/>
</dbReference>
<dbReference type="InterPro" id="IPR045570">
    <property type="entry name" value="Metalloprtase-TldD/E_cen_dom"/>
</dbReference>
<evidence type="ECO:0000256" key="1">
    <source>
        <dbReference type="ARBA" id="ARBA00005836"/>
    </source>
</evidence>
<accession>A0A845QG52</accession>
<feature type="domain" description="Metalloprotease TldD/E central" evidence="7">
    <location>
        <begin position="115"/>
        <end position="206"/>
    </location>
</feature>
<evidence type="ECO:0000313" key="9">
    <source>
        <dbReference type="Proteomes" id="UP000446866"/>
    </source>
</evidence>
<protein>
    <submittedName>
        <fullName evidence="8">TldD/PmbA family protein</fullName>
    </submittedName>
</protein>
<gene>
    <name evidence="8" type="ORF">D0435_01120</name>
</gene>
<name>A0A845QG52_9FIRM</name>
<comment type="similarity">
    <text evidence="1">Belongs to the peptidase U62 family.</text>
</comment>
<dbReference type="SUPFAM" id="SSF111283">
    <property type="entry name" value="Putative modulator of DNA gyrase, PmbA/TldD"/>
    <property type="match status" value="1"/>
</dbReference>
<dbReference type="PANTHER" id="PTHR30624:SF4">
    <property type="entry name" value="METALLOPROTEASE TLDD"/>
    <property type="match status" value="1"/>
</dbReference>
<dbReference type="InterPro" id="IPR035068">
    <property type="entry name" value="TldD/PmbA_N"/>
</dbReference>
<dbReference type="AlphaFoldDB" id="A0A845QG52"/>
<dbReference type="Gene3D" id="3.30.2290.10">
    <property type="entry name" value="PmbA/TldD superfamily"/>
    <property type="match status" value="1"/>
</dbReference>
<feature type="domain" description="Metalloprotease TldD/E N-terminal" evidence="5">
    <location>
        <begin position="23"/>
        <end position="81"/>
    </location>
</feature>
<keyword evidence="3" id="KW-0378">Hydrolase</keyword>
<sequence length="462" mass="50676">MVMKQAEINAVLQYSLELGAEFAELFLEDRDEFNISYKESSVGNIAKARRKGAGLYLISGTECVYVYTNSLSHTEMMKLARIGAAMLKEKKQGRFTAPKTASIGISNPCEAKVLPSSVERAKKLKVLENADKAMRSSCKYLRSLDLTYFDVDQRVRIANTEGVLAEDRRVVSRIRQMPKLEAGDKSAGHFTDFTRPMGFEAFSDESYIDRMTADLKSMEETMFAEVAPVGRMPVIFAAGGSSGTFFHEACGHGLEVTNLQIDPTYAGKMGQQIASDKVTVIDDGTLPQMYGSSIYDDEGMLRQKNVLIENGILKSYLVDRIGSIRTGFARTGSGRRQDYTYAPVARMSNTYLACGKDDEEDMIRSVPYGLFVEELGGGTAGEEFSLGAQRAYLIKNGKLDRLVKGAILTGRAKDAMMNIDRVGKKMVYEDGGAFCGAASGLVNTTTSGAQMRIKEMMVGGEK</sequence>
<dbReference type="EMBL" id="QXWK01000001">
    <property type="protein sequence ID" value="NBH60274.1"/>
    <property type="molecule type" value="Genomic_DNA"/>
</dbReference>